<dbReference type="CTD" id="40126"/>
<dbReference type="RefSeq" id="XP_016931062.1">
    <property type="nucleotide sequence ID" value="XM_017075573.4"/>
</dbReference>
<dbReference type="Proteomes" id="UP001652628">
    <property type="component" value="Chromosome 3"/>
</dbReference>
<dbReference type="GeneID" id="108010672"/>
<dbReference type="AlphaFoldDB" id="A0AB39ZAB7"/>
<organism evidence="1 2">
    <name type="scientific">Drosophila suzukii</name>
    <name type="common">Spotted-wing drosophila fruit fly</name>
    <dbReference type="NCBI Taxonomy" id="28584"/>
    <lineage>
        <taxon>Eukaryota</taxon>
        <taxon>Metazoa</taxon>
        <taxon>Ecdysozoa</taxon>
        <taxon>Arthropoda</taxon>
        <taxon>Hexapoda</taxon>
        <taxon>Insecta</taxon>
        <taxon>Pterygota</taxon>
        <taxon>Neoptera</taxon>
        <taxon>Endopterygota</taxon>
        <taxon>Diptera</taxon>
        <taxon>Brachycera</taxon>
        <taxon>Muscomorpha</taxon>
        <taxon>Ephydroidea</taxon>
        <taxon>Drosophilidae</taxon>
        <taxon>Drosophila</taxon>
        <taxon>Sophophora</taxon>
    </lineage>
</organism>
<proteinExistence type="predicted"/>
<reference evidence="2" key="1">
    <citation type="submission" date="2025-08" db="UniProtKB">
        <authorList>
            <consortium name="RefSeq"/>
        </authorList>
    </citation>
    <scope>IDENTIFICATION</scope>
</reference>
<keyword evidence="1" id="KW-1185">Reference proteome</keyword>
<accession>A0AB39ZAB7</accession>
<evidence type="ECO:0000313" key="1">
    <source>
        <dbReference type="Proteomes" id="UP001652628"/>
    </source>
</evidence>
<protein>
    <submittedName>
        <fullName evidence="2">Uncharacterized protein Rcd7</fullName>
    </submittedName>
</protein>
<gene>
    <name evidence="2" type="primary">Rcd7</name>
</gene>
<sequence length="397" mass="46625">MAKPINFKEMPSEMPPAKRIKLEGEVTVAEAINFLKTQCDTRKEHKPEDALQEGPTVADELNARLAMVHVREARAKRIRRLVKYPTNETQALYRFICVCPRYHPCYVPCQHTGQIIIDRDVLSREEHICFLATPKKDFSSPQLAKQSRYYTKKIFVNQCTARVERLADPHPMRVSDTYNFFKEYLSPRHIAALENQMKPKPPVEAMSMEKALEYMEEEMRQRRAAKRVHKRRCKGLKKRILLRQRKQMQKIICVLFEEMKDFLLNDQFIVDENSPLCCVILERLREFTDQEFYTTSNLREYQRILANNLTVWINKFISNLNIYLAPQQIPVQRQMMAENDPEQFVPLSDFISVSDEPGVEEMMEDVEHGAAEYDYGYGEDYLPDVLNTDLSEETIIN</sequence>
<evidence type="ECO:0000313" key="2">
    <source>
        <dbReference type="RefSeq" id="XP_016931062.1"/>
    </source>
</evidence>
<name>A0AB39ZAB7_DROSZ</name>